<evidence type="ECO:0000313" key="2">
    <source>
        <dbReference type="Proteomes" id="UP000602442"/>
    </source>
</evidence>
<proteinExistence type="predicted"/>
<name>A0ABS0N018_9SPHN</name>
<dbReference type="RefSeq" id="WP_197919995.1">
    <property type="nucleotide sequence ID" value="NZ_CAWPTA010000006.1"/>
</dbReference>
<gene>
    <name evidence="1" type="ORF">I5L03_01805</name>
</gene>
<dbReference type="Proteomes" id="UP000602442">
    <property type="component" value="Unassembled WGS sequence"/>
</dbReference>
<comment type="caution">
    <text evidence="1">The sequence shown here is derived from an EMBL/GenBank/DDBJ whole genome shotgun (WGS) entry which is preliminary data.</text>
</comment>
<organism evidence="1 2">
    <name type="scientific">Aurantiacibacter sediminis</name>
    <dbReference type="NCBI Taxonomy" id="2793064"/>
    <lineage>
        <taxon>Bacteria</taxon>
        <taxon>Pseudomonadati</taxon>
        <taxon>Pseudomonadota</taxon>
        <taxon>Alphaproteobacteria</taxon>
        <taxon>Sphingomonadales</taxon>
        <taxon>Erythrobacteraceae</taxon>
        <taxon>Aurantiacibacter</taxon>
    </lineage>
</organism>
<accession>A0ABS0N018</accession>
<protein>
    <submittedName>
        <fullName evidence="1">Uncharacterized protein</fullName>
    </submittedName>
</protein>
<keyword evidence="2" id="KW-1185">Reference proteome</keyword>
<dbReference type="EMBL" id="JAEANY010000001">
    <property type="protein sequence ID" value="MBH5321317.1"/>
    <property type="molecule type" value="Genomic_DNA"/>
</dbReference>
<reference evidence="1 2" key="1">
    <citation type="submission" date="2020-11" db="EMBL/GenBank/DDBJ databases">
        <title>Erythrobacter sediminis sp. nov., a marine bacterium from a tidal flat of Garorim Bay.</title>
        <authorList>
            <person name="Kim D."/>
            <person name="Yoo Y."/>
            <person name="Kim J.-J."/>
        </authorList>
    </citation>
    <scope>NUCLEOTIDE SEQUENCE [LARGE SCALE GENOMIC DNA]</scope>
    <source>
        <strain evidence="1 2">JGD-13</strain>
    </source>
</reference>
<sequence>MIDAIGRTVCSRLWEKTAMHLLLAAAAAALTTPYDSELLLACSAPLGQQPERANLSIIEDMASDEELGRLRVIVKGTDHFMLIYSDAGSERIARARAACLGEQIAAVARIVGDARQGAEWHSVVFTQDQDYIPPRIEGQAVRWPIHVQPDGELDAANHEMVVGTMPHEQVHDWQGRNGTRLPRWVSEGHAFWVSSKIAPLLDPIVAAHAAADGMARLAAVDEEIDLASWGSVRPRREAILRQVSPEDRARMETDPLFTPPGPFTFTQDDFELDMSNEVANYAAAEEAFRRLEARYGQAAVHAWMEQLTASGGTITHSAVMTSLEEHFGDNATDLLTAR</sequence>
<evidence type="ECO:0000313" key="1">
    <source>
        <dbReference type="EMBL" id="MBH5321317.1"/>
    </source>
</evidence>